<proteinExistence type="predicted"/>
<reference evidence="1 2" key="1">
    <citation type="submission" date="2018-02" db="EMBL/GenBank/DDBJ databases">
        <title>Genome sequence of the basidiomycete white-rot fungus Phlebia centrifuga.</title>
        <authorList>
            <person name="Granchi Z."/>
            <person name="Peng M."/>
            <person name="de Vries R.P."/>
            <person name="Hilden K."/>
            <person name="Makela M.R."/>
            <person name="Grigoriev I."/>
            <person name="Riley R."/>
        </authorList>
    </citation>
    <scope>NUCLEOTIDE SEQUENCE [LARGE SCALE GENOMIC DNA]</scope>
    <source>
        <strain evidence="1 2">FBCC195</strain>
    </source>
</reference>
<evidence type="ECO:0000313" key="2">
    <source>
        <dbReference type="Proteomes" id="UP000186601"/>
    </source>
</evidence>
<evidence type="ECO:0000313" key="1">
    <source>
        <dbReference type="EMBL" id="PSS36929.1"/>
    </source>
</evidence>
<comment type="caution">
    <text evidence="1">The sequence shown here is derived from an EMBL/GenBank/DDBJ whole genome shotgun (WGS) entry which is preliminary data.</text>
</comment>
<dbReference type="AlphaFoldDB" id="A0A2R6S3Z4"/>
<protein>
    <submittedName>
        <fullName evidence="1">Uncharacterized protein</fullName>
    </submittedName>
</protein>
<dbReference type="EMBL" id="MLYV02000092">
    <property type="protein sequence ID" value="PSS36929.1"/>
    <property type="molecule type" value="Genomic_DNA"/>
</dbReference>
<keyword evidence="2" id="KW-1185">Reference proteome</keyword>
<organism evidence="1 2">
    <name type="scientific">Hermanssonia centrifuga</name>
    <dbReference type="NCBI Taxonomy" id="98765"/>
    <lineage>
        <taxon>Eukaryota</taxon>
        <taxon>Fungi</taxon>
        <taxon>Dikarya</taxon>
        <taxon>Basidiomycota</taxon>
        <taxon>Agaricomycotina</taxon>
        <taxon>Agaricomycetes</taxon>
        <taxon>Polyporales</taxon>
        <taxon>Meruliaceae</taxon>
        <taxon>Hermanssonia</taxon>
    </lineage>
</organism>
<accession>A0A2R6S3Z4</accession>
<name>A0A2R6S3Z4_9APHY</name>
<dbReference type="Proteomes" id="UP000186601">
    <property type="component" value="Unassembled WGS sequence"/>
</dbReference>
<gene>
    <name evidence="1" type="ORF">PHLCEN_2v1228</name>
</gene>
<sequence>MSHVESSGRKSNKLHQSLAIALGITVLLPSLHSSRIFQPVFSNPAPDVECARYKLSPGKDGLYRTFSKR</sequence>